<proteinExistence type="predicted"/>
<dbReference type="GO" id="GO:0005524">
    <property type="term" value="F:ATP binding"/>
    <property type="evidence" value="ECO:0007669"/>
    <property type="project" value="UniProtKB-KW"/>
</dbReference>
<protein>
    <submittedName>
        <fullName evidence="1">ATP-binding protein</fullName>
    </submittedName>
</protein>
<evidence type="ECO:0000313" key="2">
    <source>
        <dbReference type="Proteomes" id="UP000234335"/>
    </source>
</evidence>
<dbReference type="EMBL" id="PKGS01000001">
    <property type="protein sequence ID" value="PKZ17159.1"/>
    <property type="molecule type" value="Genomic_DNA"/>
</dbReference>
<keyword evidence="2" id="KW-1185">Reference proteome</keyword>
<keyword evidence="1" id="KW-0547">Nucleotide-binding</keyword>
<keyword evidence="1" id="KW-0067">ATP-binding</keyword>
<comment type="caution">
    <text evidence="1">The sequence shown here is derived from an EMBL/GenBank/DDBJ whole genome shotgun (WGS) entry which is preliminary data.</text>
</comment>
<gene>
    <name evidence="1" type="ORF">CYJ34_00170</name>
</gene>
<dbReference type="AlphaFoldDB" id="A0A2I1MAR0"/>
<accession>A0A2I1MAR0</accession>
<dbReference type="OrthoDB" id="9779501at2"/>
<organism evidence="1 2">
    <name type="scientific">Anaerococcus octavius</name>
    <dbReference type="NCBI Taxonomy" id="54007"/>
    <lineage>
        <taxon>Bacteria</taxon>
        <taxon>Bacillati</taxon>
        <taxon>Bacillota</taxon>
        <taxon>Tissierellia</taxon>
        <taxon>Tissierellales</taxon>
        <taxon>Peptoniphilaceae</taxon>
        <taxon>Anaerococcus</taxon>
    </lineage>
</organism>
<dbReference type="SUPFAM" id="SSF52540">
    <property type="entry name" value="P-loop containing nucleoside triphosphate hydrolases"/>
    <property type="match status" value="1"/>
</dbReference>
<reference evidence="1 2" key="1">
    <citation type="submission" date="2017-12" db="EMBL/GenBank/DDBJ databases">
        <title>Phylogenetic diversity of female urinary microbiome.</title>
        <authorList>
            <person name="Thomas-White K."/>
            <person name="Wolfe A.J."/>
        </authorList>
    </citation>
    <scope>NUCLEOTIDE SEQUENCE [LARGE SCALE GENOMIC DNA]</scope>
    <source>
        <strain evidence="1 2">UMB0119</strain>
    </source>
</reference>
<dbReference type="Proteomes" id="UP000234335">
    <property type="component" value="Unassembled WGS sequence"/>
</dbReference>
<evidence type="ECO:0000313" key="1">
    <source>
        <dbReference type="EMBL" id="PKZ17159.1"/>
    </source>
</evidence>
<sequence length="228" mass="26166">MIEKRLHIVYGHFGSGKSEFSINYALYLKKFFDNVAICDLDIINMYFRVREKTDFLKEKGVEVYSSSRGHQDVLDVPALDPSILKAIQNKSYQSILDVGGDPKGALILRTYEPYLKDTENIFVINTNRPETSKTEDIISYMKLIESMGGIRTNVLVNTTHMLKDTTSLDILKGHDIVSEVSEKLNIEFRYNVCNINIANVLKNDPNVSDEVKDKLFPINLYLRQDWMS</sequence>
<name>A0A2I1MAR0_9FIRM</name>
<dbReference type="InterPro" id="IPR027417">
    <property type="entry name" value="P-loop_NTPase"/>
</dbReference>